<evidence type="ECO:0000313" key="1">
    <source>
        <dbReference type="EMBL" id="MCL6683305.1"/>
    </source>
</evidence>
<proteinExistence type="predicted"/>
<dbReference type="EMBL" id="JAMGBD010000001">
    <property type="protein sequence ID" value="MCL6683305.1"/>
    <property type="molecule type" value="Genomic_DNA"/>
</dbReference>
<evidence type="ECO:0000313" key="2">
    <source>
        <dbReference type="Proteomes" id="UP001165363"/>
    </source>
</evidence>
<accession>A0ABT0RL22</accession>
<dbReference type="Proteomes" id="UP001165363">
    <property type="component" value="Unassembled WGS sequence"/>
</dbReference>
<name>A0ABT0RL22_9SPHN</name>
<reference evidence="1" key="1">
    <citation type="submission" date="2022-05" db="EMBL/GenBank/DDBJ databases">
        <authorList>
            <person name="Jo J.-H."/>
            <person name="Im W.-T."/>
        </authorList>
    </citation>
    <scope>NUCLEOTIDE SEQUENCE</scope>
    <source>
        <strain evidence="1">SE158</strain>
    </source>
</reference>
<keyword evidence="2" id="KW-1185">Reference proteome</keyword>
<gene>
    <name evidence="1" type="ORF">LZ536_05235</name>
</gene>
<sequence>MEPALAIFATLLGHCWQTQLAPQDVDTHCFTDMWKGAHVRDVHVVTHDGKSVYEGETIYSFDGKSIVFTYVNSLGGVGGGSATVADKVISFTGSMRAGPGSPPQPIDTKWRMLGDGYEVTTPAEKAVRRFTLAR</sequence>
<protein>
    <submittedName>
        <fullName evidence="1">Uncharacterized protein</fullName>
    </submittedName>
</protein>
<dbReference type="RefSeq" id="WP_249847238.1">
    <property type="nucleotide sequence ID" value="NZ_JAMGBD010000001.1"/>
</dbReference>
<organism evidence="1 2">
    <name type="scientific">Sphingomonas alba</name>
    <dbReference type="NCBI Taxonomy" id="2908208"/>
    <lineage>
        <taxon>Bacteria</taxon>
        <taxon>Pseudomonadati</taxon>
        <taxon>Pseudomonadota</taxon>
        <taxon>Alphaproteobacteria</taxon>
        <taxon>Sphingomonadales</taxon>
        <taxon>Sphingomonadaceae</taxon>
        <taxon>Sphingomonas</taxon>
    </lineage>
</organism>
<comment type="caution">
    <text evidence="1">The sequence shown here is derived from an EMBL/GenBank/DDBJ whole genome shotgun (WGS) entry which is preliminary data.</text>
</comment>